<dbReference type="InterPro" id="IPR017853">
    <property type="entry name" value="GH"/>
</dbReference>
<dbReference type="PANTHER" id="PTHR34983:SF2">
    <property type="entry name" value="ENDO-BETA-1,4-GALACTANASE"/>
    <property type="match status" value="1"/>
</dbReference>
<keyword evidence="7" id="KW-1185">Reference proteome</keyword>
<reference evidence="7" key="1">
    <citation type="journal article" date="2019" name="Int. J. Syst. Evol. Microbiol.">
        <title>The Global Catalogue of Microorganisms (GCM) 10K type strain sequencing project: providing services to taxonomists for standard genome sequencing and annotation.</title>
        <authorList>
            <consortium name="The Broad Institute Genomics Platform"/>
            <consortium name="The Broad Institute Genome Sequencing Center for Infectious Disease"/>
            <person name="Wu L."/>
            <person name="Ma J."/>
        </authorList>
    </citation>
    <scope>NUCLEOTIDE SEQUENCE [LARGE SCALE GENOMIC DNA]</scope>
    <source>
        <strain evidence="7">NBRC 112299</strain>
    </source>
</reference>
<comment type="similarity">
    <text evidence="1 4">Belongs to the glycosyl hydrolase 53 family.</text>
</comment>
<proteinExistence type="inferred from homology"/>
<feature type="signal peptide" evidence="4">
    <location>
        <begin position="1"/>
        <end position="31"/>
    </location>
</feature>
<organism evidence="6 7">
    <name type="scientific">Demequina litorisediminis</name>
    <dbReference type="NCBI Taxonomy" id="1849022"/>
    <lineage>
        <taxon>Bacteria</taxon>
        <taxon>Bacillati</taxon>
        <taxon>Actinomycetota</taxon>
        <taxon>Actinomycetes</taxon>
        <taxon>Micrococcales</taxon>
        <taxon>Demequinaceae</taxon>
        <taxon>Demequina</taxon>
    </lineage>
</organism>
<gene>
    <name evidence="6" type="ORF">GCM10025876_29120</name>
</gene>
<keyword evidence="2 4" id="KW-0378">Hydrolase</keyword>
<evidence type="ECO:0000256" key="3">
    <source>
        <dbReference type="ARBA" id="ARBA00023295"/>
    </source>
</evidence>
<dbReference type="Proteomes" id="UP001157125">
    <property type="component" value="Unassembled WGS sequence"/>
</dbReference>
<dbReference type="Pfam" id="PF07745">
    <property type="entry name" value="Glyco_hydro_53"/>
    <property type="match status" value="1"/>
</dbReference>
<evidence type="ECO:0000256" key="4">
    <source>
        <dbReference type="RuleBase" id="RU361192"/>
    </source>
</evidence>
<dbReference type="EC" id="3.2.1.89" evidence="4"/>
<dbReference type="PANTHER" id="PTHR34983">
    <property type="entry name" value="ARABINOGALACTAN ENDO-BETA-1,4-GALACTANASE A"/>
    <property type="match status" value="1"/>
</dbReference>
<evidence type="ECO:0000313" key="6">
    <source>
        <dbReference type="EMBL" id="GMA36708.1"/>
    </source>
</evidence>
<evidence type="ECO:0000256" key="2">
    <source>
        <dbReference type="ARBA" id="ARBA00022801"/>
    </source>
</evidence>
<evidence type="ECO:0000313" key="7">
    <source>
        <dbReference type="Proteomes" id="UP001157125"/>
    </source>
</evidence>
<comment type="catalytic activity">
    <reaction evidence="4">
        <text>The enzyme specifically hydrolyzes (1-&gt;4)-beta-D-galactosidic linkages in type I arabinogalactans.</text>
        <dbReference type="EC" id="3.2.1.89"/>
    </reaction>
</comment>
<evidence type="ECO:0000256" key="5">
    <source>
        <dbReference type="SAM" id="MobiDB-lite"/>
    </source>
</evidence>
<protein>
    <recommendedName>
        <fullName evidence="4">Arabinogalactan endo-beta-1,4-galactanase</fullName>
        <ecNumber evidence="4">3.2.1.89</ecNumber>
    </recommendedName>
</protein>
<name>A0ABQ6IJ10_9MICO</name>
<dbReference type="SUPFAM" id="SSF51445">
    <property type="entry name" value="(Trans)glycosidases"/>
    <property type="match status" value="1"/>
</dbReference>
<feature type="compositionally biased region" description="Basic and acidic residues" evidence="5">
    <location>
        <begin position="510"/>
        <end position="519"/>
    </location>
</feature>
<keyword evidence="3 4" id="KW-0326">Glycosidase</keyword>
<accession>A0ABQ6IJ10</accession>
<keyword evidence="4" id="KW-0732">Signal</keyword>
<dbReference type="EMBL" id="BSUN01000001">
    <property type="protein sequence ID" value="GMA36708.1"/>
    <property type="molecule type" value="Genomic_DNA"/>
</dbReference>
<sequence length="534" mass="58281">MAKLRSRLGAVTATAAISALTVGGLSSAALAAVDEPVDAGITVPKVDGLADDFMNGVDASSILSLEESGVTFKDFEGNEADVFDVMADAGVNYSRIRVWNDPFTAEGEGYGGGNVDAERATEIGLRSTEGGMKVFLDFHYSDFWAHPGQQQEPKAWSEMSAAEKADALYDYTYETVSDMKNAGVDIGMVQIGNETTNLEAAGESWPASGALFKAGADAVRDALGDDAKVAIHFTNPERGTYMGYAEKLDKGPDGNANTGDEIDYDVFASSYYAYWHGTLTNLTSQLSNVATTYDKDVIVAETSWNYTLEDGDGHENTIRKSTQSDKYSSSVQGQALAVRDVIDAVAKVGDAGLGVFYWEPAWLPVGTADDVESNKLLWEEFGSGWASSYAGEYSTDAGKNYGGSAWDNQAMFDFEGNPLESLRVFDYVKTGSVAPRELDSIQQPAITVTEGDAITLPRLRGGVLHGRHHGNRDRDLERQGLVDRRTWCLRDQWHDGERLRHRRDDYRARRLRRGREPRGQPRLRGRQVPVGDHG</sequence>
<dbReference type="Gene3D" id="3.20.20.80">
    <property type="entry name" value="Glycosidases"/>
    <property type="match status" value="1"/>
</dbReference>
<feature type="chain" id="PRO_5044998790" description="Arabinogalactan endo-beta-1,4-galactanase" evidence="4">
    <location>
        <begin position="32"/>
        <end position="534"/>
    </location>
</feature>
<dbReference type="InterPro" id="IPR011683">
    <property type="entry name" value="Glyco_hydro_53"/>
</dbReference>
<evidence type="ECO:0000256" key="1">
    <source>
        <dbReference type="ARBA" id="ARBA00010687"/>
    </source>
</evidence>
<comment type="caution">
    <text evidence="6">The sequence shown here is derived from an EMBL/GenBank/DDBJ whole genome shotgun (WGS) entry which is preliminary data.</text>
</comment>
<feature type="region of interest" description="Disordered" evidence="5">
    <location>
        <begin position="510"/>
        <end position="534"/>
    </location>
</feature>